<proteinExistence type="predicted"/>
<protein>
    <submittedName>
        <fullName evidence="1">Uncharacterized protein</fullName>
    </submittedName>
</protein>
<dbReference type="EMBL" id="CAJNDS010002071">
    <property type="protein sequence ID" value="CAE7304953.1"/>
    <property type="molecule type" value="Genomic_DNA"/>
</dbReference>
<evidence type="ECO:0000313" key="1">
    <source>
        <dbReference type="EMBL" id="CAE7304953.1"/>
    </source>
</evidence>
<gene>
    <name evidence="1" type="ORF">SNAT2548_LOCUS16031</name>
</gene>
<name>A0A812NGR7_9DINO</name>
<accession>A0A812NGR7</accession>
<evidence type="ECO:0000313" key="2">
    <source>
        <dbReference type="Proteomes" id="UP000604046"/>
    </source>
</evidence>
<comment type="caution">
    <text evidence="1">The sequence shown here is derived from an EMBL/GenBank/DDBJ whole genome shotgun (WGS) entry which is preliminary data.</text>
</comment>
<dbReference type="Proteomes" id="UP000604046">
    <property type="component" value="Unassembled WGS sequence"/>
</dbReference>
<reference evidence="1" key="1">
    <citation type="submission" date="2021-02" db="EMBL/GenBank/DDBJ databases">
        <authorList>
            <person name="Dougan E. K."/>
            <person name="Rhodes N."/>
            <person name="Thang M."/>
            <person name="Chan C."/>
        </authorList>
    </citation>
    <scope>NUCLEOTIDE SEQUENCE</scope>
</reference>
<sequence length="1820" mass="194539">MATFGPDDVKVFSEAPSLFVYEHAGDGDSIVESQAIVLLKREHGLLLLLPAGAIPEEELVQGVLAPVPDLLGPSRVKEVGAVRLVGSEVVPVADMVLTALLVDFSTAVLAKLYAVNQAEDPELLLSFCPDQPDLIPDPSVALQVALEWAQQPQEEVGERLAFYSADELPPPVRKRPVLRLSREDPLQRAAGLDTATAKSANPVVAKPKRPTTALLAQQLQQITAVIPGLAAQVEELAKAQAALQQQQLLQPSPPPVAGPGSTVAQLAAPLGLGASPKFLPAAGLGGLIGPPPGRRPTAAPPHTLMTFPEQECEEAAENLANPQSSESPLAQAVLAQSQALTALVAQPSTGDTADLSLPGASVGARGANQRAKLQEELASNKGVFYHAVLQNMARRMSPASSHSSDPAELLSHGVCLTRYWERFGGFHRAKDLGILAFQVANALDAMQAGKTAQAADHLALLAVCLEQGALDGGRLDLGFQLTFLEEPPAALFSDRALQTGIQARAFAPLAAQRWVAVVLAYMKELEVVGPRQDSILGFPGLFFPFSAQLLRHCPSFRYLSTAGADASGTWQAGHGLPSPPPKVVSSGLATADIVRISGRGNWDAKLWLDGVLWLPYQEPKILQHGLDPTWADLPDVSLESPTENHRLALLWSTQNILHLKRGPPNLRTACRVFNAFKDDSRDRRGRVHLGFSFSPESFDAEGSSSVDSPHDASYAEQAHSLLTCGLEGHRLASCDVASHNKRKGVLVPSEVTPCFMSLFQGDHLGVEYALEAHSQLLSFYGALPDGQRLLGGCPAPLSDTWAALVIDDFVSLSVVPAATKAEETQAAALHRAAICAYKAEEVMGSPEKDVIGATNFKAIGAEVISGDAAVRNGLVTAAAPESALTSCCPLFACGQVFEPVAKTTACPSDMKRPIGLSRRTAQELALCGALMPLFASDLCAEHSESLYATDASLGRGAICKTTIPRDLSRSLWLSSDRKGGYSRLDFSARANCRAAGIPLSDEDCEAHLDPEDIPRAPEFILDLIEICGGSAVVSKEASELGLVVGPPIDISESPHFDILDASFGVWLGSMLASGRARSLFLSPPCATFSPAAYPKLGTPAKSERISRGQSRIKIGSALAQRCLAFFCIAWYWDVPTLFVTPRLSRLAWTRWWKAVAGRNGVEEWHLASCRYGSPHRKEFRFLGFGIPKHRLELKCKGGHPHAGLQKAASQGSAAFCPGLAYQIAKTLAEAIGAPQQRERPGIENIIINDCLCAAKWEVTTVIPWRSSSHINVLELASLVALLRNIAREEPDARVTALSDSSVAKSALAKGRSTSRALTPALQRAAALQLAFGLYLAIGFAPTRLNTADAPTRFRELPERAAVAIHKAFTVDQCHALAVLKLSRPLASWARIFIVVTCVQRCGALSAAAFPVASEGSSPSSPFEPCDGEIARPSVHCGLLLICAAAVVLSCCLPLLGWFASRGPPFSEACRESNRRPACGAGRHLCSRLQVAKPFYPRRSFSRSPSPRLLSSTFLSLLSLCLTGSASLFGAGFVVRVVVLSSLARAMATPAPATPADARRAERRGPITLVADRIVRPVTRENRAKLAHAFDTWLIRNERTSLSYLLDLPLGKAEAVAAALVKYGQYMFKSGVAYGKFSETINAVASLRPSLRRNLSAAWDLAFAWQAEEPHEHHKAMPKGILLAILATALAWGWLREAAALALGWTGLLRAGEIIGALRSDLILPEDCGPGVEYGILQIRSPKTRGRAARHQAVKLDPADVLKLLSLAFGKLLTVGSGLFQLVPFVDGFVFFNNALGLCARERSSSSSRRCAQVAQPFCYT</sequence>
<organism evidence="1 2">
    <name type="scientific">Symbiodinium natans</name>
    <dbReference type="NCBI Taxonomy" id="878477"/>
    <lineage>
        <taxon>Eukaryota</taxon>
        <taxon>Sar</taxon>
        <taxon>Alveolata</taxon>
        <taxon>Dinophyceae</taxon>
        <taxon>Suessiales</taxon>
        <taxon>Symbiodiniaceae</taxon>
        <taxon>Symbiodinium</taxon>
    </lineage>
</organism>
<dbReference type="OrthoDB" id="416001at2759"/>
<keyword evidence="2" id="KW-1185">Reference proteome</keyword>